<dbReference type="RefSeq" id="WP_062369121.1">
    <property type="nucleotide sequence ID" value="NZ_LNCD01000034.1"/>
</dbReference>
<evidence type="ECO:0000313" key="1">
    <source>
        <dbReference type="EMBL" id="KWV56668.1"/>
    </source>
</evidence>
<sequence length="283" mass="30435">MLEGRGIAIDRAGHRTWLKWHRGHRFAGDISFTGARIVEGMELGASVEVDLMRFAGDGFAVLHDETLDAATTGTGMVRSASEAYLRGLHLRDPFGAPSEHKVMMLADLGRLLAQVGRDPRAGLQLDLKENSDVIRDADIAAFAAAISPVADSVILSGGDSLAVERLSQAVPDMAIGYDPCHDGAIERLMETRDFVGFVAGALRAVPRAQMIYLDRRLVLFADQAGYDLIGAFQGAGRLVDAYTINSAVPSALPGVKRLLELKADQITTDDPVGLERLLIEDQA</sequence>
<dbReference type="AlphaFoldDB" id="A0A109JX39"/>
<dbReference type="EMBL" id="LNCD01000034">
    <property type="protein sequence ID" value="KWV56668.1"/>
    <property type="molecule type" value="Genomic_DNA"/>
</dbReference>
<keyword evidence="2" id="KW-1185">Reference proteome</keyword>
<dbReference type="Gene3D" id="3.20.20.190">
    <property type="entry name" value="Phosphatidylinositol (PI) phosphodiesterase"/>
    <property type="match status" value="1"/>
</dbReference>
<reference evidence="1 2" key="1">
    <citation type="submission" date="2015-11" db="EMBL/GenBank/DDBJ databases">
        <title>Draft Genome Sequence of the Strain BR 10423 (Rhizobium sp.) isolated from nodules of Mimosa pudica.</title>
        <authorList>
            <person name="Barauna A.C."/>
            <person name="Zilli J.E."/>
            <person name="Simoes-Araujo J.L."/>
            <person name="Reis V.M."/>
            <person name="James E.K."/>
            <person name="Reis F.B.Jr."/>
            <person name="Rouws L.F."/>
            <person name="Passos S.R."/>
            <person name="Gois S.R."/>
        </authorList>
    </citation>
    <scope>NUCLEOTIDE SEQUENCE [LARGE SCALE GENOMIC DNA]</scope>
    <source>
        <strain evidence="1 2">BR10423</strain>
    </source>
</reference>
<dbReference type="OrthoDB" id="8418918at2"/>
<accession>A0A109JX39</accession>
<gene>
    <name evidence="1" type="ORF">AS026_32995</name>
</gene>
<organism evidence="1 2">
    <name type="scientific">Rhizobium altiplani</name>
    <dbReference type="NCBI Taxonomy" id="1864509"/>
    <lineage>
        <taxon>Bacteria</taxon>
        <taxon>Pseudomonadati</taxon>
        <taxon>Pseudomonadota</taxon>
        <taxon>Alphaproteobacteria</taxon>
        <taxon>Hyphomicrobiales</taxon>
        <taxon>Rhizobiaceae</taxon>
        <taxon>Rhizobium/Agrobacterium group</taxon>
        <taxon>Rhizobium</taxon>
    </lineage>
</organism>
<protein>
    <submittedName>
        <fullName evidence="1">Glycerophosphodiester phosphodiesterase</fullName>
    </submittedName>
</protein>
<comment type="caution">
    <text evidence="1">The sequence shown here is derived from an EMBL/GenBank/DDBJ whole genome shotgun (WGS) entry which is preliminary data.</text>
</comment>
<dbReference type="InterPro" id="IPR017946">
    <property type="entry name" value="PLC-like_Pdiesterase_TIM-brl"/>
</dbReference>
<dbReference type="GO" id="GO:0006629">
    <property type="term" value="P:lipid metabolic process"/>
    <property type="evidence" value="ECO:0007669"/>
    <property type="project" value="InterPro"/>
</dbReference>
<dbReference type="Proteomes" id="UP000068164">
    <property type="component" value="Unassembled WGS sequence"/>
</dbReference>
<proteinExistence type="predicted"/>
<dbReference type="GO" id="GO:0008081">
    <property type="term" value="F:phosphoric diester hydrolase activity"/>
    <property type="evidence" value="ECO:0007669"/>
    <property type="project" value="InterPro"/>
</dbReference>
<name>A0A109JX39_9HYPH</name>
<dbReference type="SUPFAM" id="SSF51695">
    <property type="entry name" value="PLC-like phosphodiesterases"/>
    <property type="match status" value="1"/>
</dbReference>
<evidence type="ECO:0000313" key="2">
    <source>
        <dbReference type="Proteomes" id="UP000068164"/>
    </source>
</evidence>